<keyword evidence="2" id="KW-0067">ATP-binding</keyword>
<dbReference type="PANTHER" id="PTHR23135:SF4">
    <property type="entry name" value="UDP-N-ACETYLMURAMOYL-L-ALANYL-D-GLUTAMATE--2,6-DIAMINOPIMELATE LIGASE MURE HOMOLOG, CHLOROPLASTIC"/>
    <property type="match status" value="1"/>
</dbReference>
<dbReference type="InterPro" id="IPR036615">
    <property type="entry name" value="Mur_ligase_C_dom_sf"/>
</dbReference>
<evidence type="ECO:0000256" key="3">
    <source>
        <dbReference type="RuleBase" id="RU004135"/>
    </source>
</evidence>
<dbReference type="InterPro" id="IPR005761">
    <property type="entry name" value="UDP-N-AcMur-Glu-dNH2Pim_ligase"/>
</dbReference>
<accession>A0A931PUC2</accession>
<comment type="similarity">
    <text evidence="1 2">Belongs to the MurCDEF family. MurE subfamily.</text>
</comment>
<dbReference type="GO" id="GO:0071555">
    <property type="term" value="P:cell wall organization"/>
    <property type="evidence" value="ECO:0007669"/>
    <property type="project" value="UniProtKB-KW"/>
</dbReference>
<sequence>MTVQKLLDAAGVAPDAISGNVEISDLVADSRRARPGSLFVCMPSASSDSHRFLNAAAQAGATAAIAHTREGFEMARAAMDCAVLASNERGRFHDALWRIAKAFFSNPSGSMIVAGVTGTNGKTTTCWMLRDMFSALGEPSGYLGTLGIRYPGTERELENTTPFPIELNRLLAEIRDAHVRFLAMEVSSHALQERRSDGVEFDAGIFTNLTQDHLDYHGTMEAYEAAKRRFFEDLPSQSSKRFVAALNVDDPVGARLADGLACEKLTYGVRSGMLRGEAVSVSVDHLKVRLAWQGESLEASVGLGGHFNVMNCLSAVAGCLALGKSLAEAGAGLSAVRPVPGRFESVPNRHGIGVIVDYAHTPDALVKLLEAARAIDHQRLITVFGCGGDRDKGKRPKMARAVSERADLTVVTSDNPRTEDPQAILKDVSAGIVQGRASVSVVDRREAIAYALTEARPGDIVVIAGKGHENYQIVGRTKQPMDDRLMAREALEARQ</sequence>
<feature type="binding site" evidence="2">
    <location>
        <position position="465"/>
    </location>
    <ligand>
        <name>meso-2,6-diaminopimelate</name>
        <dbReference type="ChEBI" id="CHEBI:57791"/>
    </ligand>
</feature>
<evidence type="ECO:0000313" key="6">
    <source>
        <dbReference type="EMBL" id="MBI1757258.1"/>
    </source>
</evidence>
<dbReference type="PANTHER" id="PTHR23135">
    <property type="entry name" value="MUR LIGASE FAMILY MEMBER"/>
    <property type="match status" value="1"/>
</dbReference>
<dbReference type="GO" id="GO:0005737">
    <property type="term" value="C:cytoplasm"/>
    <property type="evidence" value="ECO:0007669"/>
    <property type="project" value="UniProtKB-SubCell"/>
</dbReference>
<evidence type="ECO:0000259" key="4">
    <source>
        <dbReference type="Pfam" id="PF02875"/>
    </source>
</evidence>
<dbReference type="NCBIfam" id="TIGR01085">
    <property type="entry name" value="murE"/>
    <property type="match status" value="1"/>
</dbReference>
<dbReference type="InterPro" id="IPR036565">
    <property type="entry name" value="Mur-like_cat_sf"/>
</dbReference>
<feature type="modified residue" description="N6-carboxylysine" evidence="2">
    <location>
        <position position="227"/>
    </location>
</feature>
<keyword evidence="2" id="KW-0547">Nucleotide-binding</keyword>
<reference evidence="6" key="1">
    <citation type="submission" date="2020-07" db="EMBL/GenBank/DDBJ databases">
        <title>Huge and variable diversity of episymbiotic CPR bacteria and DPANN archaea in groundwater ecosystems.</title>
        <authorList>
            <person name="He C.Y."/>
            <person name="Keren R."/>
            <person name="Whittaker M."/>
            <person name="Farag I.F."/>
            <person name="Doudna J."/>
            <person name="Cate J.H.D."/>
            <person name="Banfield J.F."/>
        </authorList>
    </citation>
    <scope>NUCLEOTIDE SEQUENCE</scope>
    <source>
        <strain evidence="6">NC_groundwater_17_Pr7_B-0.1um_64_12</strain>
    </source>
</reference>
<dbReference type="EC" id="6.3.2.13" evidence="2"/>
<evidence type="ECO:0000259" key="5">
    <source>
        <dbReference type="Pfam" id="PF08245"/>
    </source>
</evidence>
<protein>
    <recommendedName>
        <fullName evidence="2">UDP-N-acetylmuramoyl-L-alanyl-D-glutamate--2,6-diaminopimelate ligase</fullName>
        <ecNumber evidence="2">6.3.2.13</ecNumber>
    </recommendedName>
    <alternativeName>
        <fullName evidence="2">Meso-A2pm-adding enzyme</fullName>
    </alternativeName>
    <alternativeName>
        <fullName evidence="2">Meso-diaminopimelate-adding enzyme</fullName>
    </alternativeName>
    <alternativeName>
        <fullName evidence="2">UDP-MurNAc-L-Ala-D-Glu:meso-diaminopimelate ligase</fullName>
    </alternativeName>
    <alternativeName>
        <fullName evidence="2">UDP-MurNAc-tripeptide synthetase</fullName>
    </alternativeName>
    <alternativeName>
        <fullName evidence="2">UDP-N-acetylmuramyl-tripeptide synthetase</fullName>
    </alternativeName>
</protein>
<dbReference type="SUPFAM" id="SSF53623">
    <property type="entry name" value="MurD-like peptide ligases, catalytic domain"/>
    <property type="match status" value="1"/>
</dbReference>
<proteinExistence type="inferred from homology"/>
<evidence type="ECO:0000313" key="7">
    <source>
        <dbReference type="Proteomes" id="UP000727962"/>
    </source>
</evidence>
<dbReference type="InterPro" id="IPR013221">
    <property type="entry name" value="Mur_ligase_cen"/>
</dbReference>
<dbReference type="Pfam" id="PF02875">
    <property type="entry name" value="Mur_ligase_C"/>
    <property type="match status" value="1"/>
</dbReference>
<dbReference type="AlphaFoldDB" id="A0A931PUC2"/>
<keyword evidence="2 6" id="KW-0436">Ligase</keyword>
<comment type="subcellular location">
    <subcellularLocation>
        <location evidence="2 3">Cytoplasm</location>
    </subcellularLocation>
</comment>
<comment type="function">
    <text evidence="2">Catalyzes the addition of meso-diaminopimelic acid to the nucleotide precursor UDP-N-acetylmuramoyl-L-alanyl-D-glutamate (UMAG) in the biosynthesis of bacterial cell-wall peptidoglycan.</text>
</comment>
<gene>
    <name evidence="2" type="primary">murE</name>
    <name evidence="6" type="ORF">HYR64_09150</name>
</gene>
<comment type="caution">
    <text evidence="6">The sequence shown here is derived from an EMBL/GenBank/DDBJ whole genome shotgun (WGS) entry which is preliminary data.</text>
</comment>
<feature type="domain" description="Mur ligase C-terminal" evidence="4">
    <location>
        <begin position="341"/>
        <end position="467"/>
    </location>
</feature>
<dbReference type="EMBL" id="JACOSL010000057">
    <property type="protein sequence ID" value="MBI1757258.1"/>
    <property type="molecule type" value="Genomic_DNA"/>
</dbReference>
<dbReference type="Gene3D" id="3.40.1190.10">
    <property type="entry name" value="Mur-like, catalytic domain"/>
    <property type="match status" value="1"/>
</dbReference>
<dbReference type="Proteomes" id="UP000727962">
    <property type="component" value="Unassembled WGS sequence"/>
</dbReference>
<comment type="cofactor">
    <cofactor evidence="2">
        <name>Mg(2+)</name>
        <dbReference type="ChEBI" id="CHEBI:18420"/>
    </cofactor>
</comment>
<name>A0A931PUC2_FIMGI</name>
<dbReference type="InterPro" id="IPR004101">
    <property type="entry name" value="Mur_ligase_C"/>
</dbReference>
<dbReference type="SUPFAM" id="SSF53244">
    <property type="entry name" value="MurD-like peptide ligases, peptide-binding domain"/>
    <property type="match status" value="1"/>
</dbReference>
<keyword evidence="2" id="KW-0460">Magnesium</keyword>
<comment type="catalytic activity">
    <reaction evidence="2">
        <text>UDP-N-acetyl-alpha-D-muramoyl-L-alanyl-D-glutamate + meso-2,6-diaminopimelate + ATP = UDP-N-acetyl-alpha-D-muramoyl-L-alanyl-gamma-D-glutamyl-meso-2,6-diaminopimelate + ADP + phosphate + H(+)</text>
        <dbReference type="Rhea" id="RHEA:23676"/>
        <dbReference type="ChEBI" id="CHEBI:15378"/>
        <dbReference type="ChEBI" id="CHEBI:30616"/>
        <dbReference type="ChEBI" id="CHEBI:43474"/>
        <dbReference type="ChEBI" id="CHEBI:57791"/>
        <dbReference type="ChEBI" id="CHEBI:83900"/>
        <dbReference type="ChEBI" id="CHEBI:83905"/>
        <dbReference type="ChEBI" id="CHEBI:456216"/>
        <dbReference type="EC" id="6.3.2.13"/>
    </reaction>
</comment>
<organism evidence="6 7">
    <name type="scientific">Fimbriimonas ginsengisoli</name>
    <dbReference type="NCBI Taxonomy" id="1005039"/>
    <lineage>
        <taxon>Bacteria</taxon>
        <taxon>Bacillati</taxon>
        <taxon>Armatimonadota</taxon>
        <taxon>Fimbriimonadia</taxon>
        <taxon>Fimbriimonadales</taxon>
        <taxon>Fimbriimonadaceae</taxon>
        <taxon>Fimbriimonas</taxon>
    </lineage>
</organism>
<keyword evidence="2 3" id="KW-0133">Cell shape</keyword>
<dbReference type="GO" id="GO:0008765">
    <property type="term" value="F:UDP-N-acetylmuramoylalanyl-D-glutamate-2,6-diaminopimelate ligase activity"/>
    <property type="evidence" value="ECO:0007669"/>
    <property type="project" value="UniProtKB-UniRule"/>
</dbReference>
<dbReference type="SUPFAM" id="SSF63418">
    <property type="entry name" value="MurE/MurF N-terminal domain"/>
    <property type="match status" value="1"/>
</dbReference>
<dbReference type="Gene3D" id="3.40.1390.10">
    <property type="entry name" value="MurE/MurF, N-terminal domain"/>
    <property type="match status" value="1"/>
</dbReference>
<dbReference type="GO" id="GO:0009252">
    <property type="term" value="P:peptidoglycan biosynthetic process"/>
    <property type="evidence" value="ECO:0007669"/>
    <property type="project" value="UniProtKB-UniRule"/>
</dbReference>
<dbReference type="GO" id="GO:0008360">
    <property type="term" value="P:regulation of cell shape"/>
    <property type="evidence" value="ECO:0007669"/>
    <property type="project" value="UniProtKB-KW"/>
</dbReference>
<feature type="binding site" evidence="2">
    <location>
        <position position="195"/>
    </location>
    <ligand>
        <name>UDP-N-acetyl-alpha-D-muramoyl-L-alanyl-D-glutamate</name>
        <dbReference type="ChEBI" id="CHEBI:83900"/>
    </ligand>
</feature>
<feature type="binding site" evidence="2">
    <location>
        <begin position="414"/>
        <end position="417"/>
    </location>
    <ligand>
        <name>meso-2,6-diaminopimelate</name>
        <dbReference type="ChEBI" id="CHEBI:57791"/>
    </ligand>
</feature>
<keyword evidence="2 3" id="KW-0131">Cell cycle</keyword>
<keyword evidence="2" id="KW-0963">Cytoplasm</keyword>
<dbReference type="NCBIfam" id="NF001126">
    <property type="entry name" value="PRK00139.1-4"/>
    <property type="match status" value="1"/>
</dbReference>
<feature type="binding site" evidence="2">
    <location>
        <begin position="160"/>
        <end position="161"/>
    </location>
    <ligand>
        <name>UDP-N-acetyl-alpha-D-muramoyl-L-alanyl-D-glutamate</name>
        <dbReference type="ChEBI" id="CHEBI:83900"/>
    </ligand>
</feature>
<dbReference type="InterPro" id="IPR035911">
    <property type="entry name" value="MurE/MurF_N"/>
</dbReference>
<comment type="PTM">
    <text evidence="2">Carboxylation is probably crucial for Mg(2+) binding and, consequently, for the gamma-phosphate positioning of ATP.</text>
</comment>
<dbReference type="Gene3D" id="3.90.190.20">
    <property type="entry name" value="Mur ligase, C-terminal domain"/>
    <property type="match status" value="1"/>
</dbReference>
<keyword evidence="2 3" id="KW-0573">Peptidoglycan synthesis</keyword>
<keyword evidence="2 3" id="KW-0132">Cell division</keyword>
<feature type="binding site" evidence="2">
    <location>
        <position position="390"/>
    </location>
    <ligand>
        <name>meso-2,6-diaminopimelate</name>
        <dbReference type="ChEBI" id="CHEBI:57791"/>
    </ligand>
</feature>
<dbReference type="Pfam" id="PF08245">
    <property type="entry name" value="Mur_ligase_M"/>
    <property type="match status" value="1"/>
</dbReference>
<dbReference type="HAMAP" id="MF_00208">
    <property type="entry name" value="MurE"/>
    <property type="match status" value="1"/>
</dbReference>
<dbReference type="GO" id="GO:0005524">
    <property type="term" value="F:ATP binding"/>
    <property type="evidence" value="ECO:0007669"/>
    <property type="project" value="UniProtKB-UniRule"/>
</dbReference>
<dbReference type="GO" id="GO:0000287">
    <property type="term" value="F:magnesium ion binding"/>
    <property type="evidence" value="ECO:0007669"/>
    <property type="project" value="UniProtKB-UniRule"/>
</dbReference>
<feature type="binding site" evidence="2">
    <location>
        <position position="187"/>
    </location>
    <ligand>
        <name>UDP-N-acetyl-alpha-D-muramoyl-L-alanyl-D-glutamate</name>
        <dbReference type="ChEBI" id="CHEBI:83900"/>
    </ligand>
</feature>
<feature type="binding site" evidence="2">
    <location>
        <position position="30"/>
    </location>
    <ligand>
        <name>UDP-N-acetyl-alpha-D-muramoyl-L-alanyl-D-glutamate</name>
        <dbReference type="ChEBI" id="CHEBI:83900"/>
    </ligand>
</feature>
<keyword evidence="2 3" id="KW-0961">Cell wall biogenesis/degradation</keyword>
<dbReference type="GO" id="GO:0051301">
    <property type="term" value="P:cell division"/>
    <property type="evidence" value="ECO:0007669"/>
    <property type="project" value="UniProtKB-KW"/>
</dbReference>
<feature type="binding site" evidence="2">
    <location>
        <begin position="118"/>
        <end position="124"/>
    </location>
    <ligand>
        <name>ATP</name>
        <dbReference type="ChEBI" id="CHEBI:30616"/>
    </ligand>
</feature>
<feature type="binding site" evidence="2">
    <location>
        <position position="159"/>
    </location>
    <ligand>
        <name>UDP-N-acetyl-alpha-D-muramoyl-L-alanyl-D-glutamate</name>
        <dbReference type="ChEBI" id="CHEBI:83900"/>
    </ligand>
</feature>
<comment type="caution">
    <text evidence="2">Lacks conserved residue(s) required for the propagation of feature annotation.</text>
</comment>
<comment type="pathway">
    <text evidence="2 3">Cell wall biogenesis; peptidoglycan biosynthesis.</text>
</comment>
<feature type="binding site" evidence="2">
    <location>
        <position position="469"/>
    </location>
    <ligand>
        <name>meso-2,6-diaminopimelate</name>
        <dbReference type="ChEBI" id="CHEBI:57791"/>
    </ligand>
</feature>
<evidence type="ECO:0000256" key="1">
    <source>
        <dbReference type="ARBA" id="ARBA00005898"/>
    </source>
</evidence>
<evidence type="ECO:0000256" key="2">
    <source>
        <dbReference type="HAMAP-Rule" id="MF_00208"/>
    </source>
</evidence>
<feature type="short sequence motif" description="Meso-diaminopimelate recognition motif" evidence="2">
    <location>
        <begin position="414"/>
        <end position="417"/>
    </location>
</feature>
<feature type="domain" description="Mur ligase central" evidence="5">
    <location>
        <begin position="116"/>
        <end position="317"/>
    </location>
</feature>